<feature type="compositionally biased region" description="Polar residues" evidence="1">
    <location>
        <begin position="120"/>
        <end position="134"/>
    </location>
</feature>
<dbReference type="EMBL" id="JAVRJZ010000019">
    <property type="protein sequence ID" value="KAK2706728.1"/>
    <property type="molecule type" value="Genomic_DNA"/>
</dbReference>
<evidence type="ECO:0000256" key="1">
    <source>
        <dbReference type="SAM" id="MobiDB-lite"/>
    </source>
</evidence>
<dbReference type="GO" id="GO:0007165">
    <property type="term" value="P:signal transduction"/>
    <property type="evidence" value="ECO:0007669"/>
    <property type="project" value="InterPro"/>
</dbReference>
<gene>
    <name evidence="3" type="ORF">QYM36_014684</name>
</gene>
<feature type="compositionally biased region" description="Basic and acidic residues" evidence="1">
    <location>
        <begin position="259"/>
        <end position="275"/>
    </location>
</feature>
<accession>A0AA88HD57</accession>
<dbReference type="AlphaFoldDB" id="A0AA88HD57"/>
<dbReference type="InterPro" id="IPR000198">
    <property type="entry name" value="RhoGAP_dom"/>
</dbReference>
<dbReference type="InterPro" id="IPR008936">
    <property type="entry name" value="Rho_GTPase_activation_prot"/>
</dbReference>
<feature type="compositionally biased region" description="Basic and acidic residues" evidence="1">
    <location>
        <begin position="135"/>
        <end position="147"/>
    </location>
</feature>
<name>A0AA88HD57_ARTSF</name>
<feature type="compositionally biased region" description="Polar residues" evidence="1">
    <location>
        <begin position="834"/>
        <end position="844"/>
    </location>
</feature>
<dbReference type="InterPro" id="IPR042869">
    <property type="entry name" value="ARHGAP11A/B"/>
</dbReference>
<proteinExistence type="predicted"/>
<dbReference type="PANTHER" id="PTHR15670:SF4">
    <property type="entry name" value="RHO GTPASE-ACTIVATING PROTEIN 11A"/>
    <property type="match status" value="1"/>
</dbReference>
<protein>
    <recommendedName>
        <fullName evidence="2">Rho-GAP domain-containing protein</fullName>
    </recommendedName>
</protein>
<evidence type="ECO:0000313" key="3">
    <source>
        <dbReference type="EMBL" id="KAK2706728.1"/>
    </source>
</evidence>
<feature type="region of interest" description="Disordered" evidence="1">
    <location>
        <begin position="83"/>
        <end position="172"/>
    </location>
</feature>
<dbReference type="PROSITE" id="PS50238">
    <property type="entry name" value="RHOGAP"/>
    <property type="match status" value="1"/>
</dbReference>
<feature type="region of interest" description="Disordered" evidence="1">
    <location>
        <begin position="251"/>
        <end position="284"/>
    </location>
</feature>
<feature type="region of interest" description="Disordered" evidence="1">
    <location>
        <begin position="485"/>
        <end position="513"/>
    </location>
</feature>
<dbReference type="Gene3D" id="1.10.555.10">
    <property type="entry name" value="Rho GTPase activation protein"/>
    <property type="match status" value="1"/>
</dbReference>
<comment type="caution">
    <text evidence="3">The sequence shown here is derived from an EMBL/GenBank/DDBJ whole genome shotgun (WGS) entry which is preliminary data.</text>
</comment>
<sequence length="857" mass="96362">VLDVVAASSSVNMMNVSNLAIIMVPSLMPLPEISKSQRRNLNAQNPRLLTHKDVIELLIKNSAVLGNLPDCILPRIFPQRFSAKAERRGRSRENLSTGKKKRRSGSFSRMMEGIRKIVGRSQSDSEASDSNLDTESIKSQKRKKEESFLSIPSSKKKRKIGSRENVFDTTPFTPEMRHNFRFGTNDHTQGLFQSPALSLEPSPSVKQALGFAAGECKKSKKFFTPKRLALRNQSKRIGPLAAAAPINKAKEMKRRLSLGKKDKTQDREESSKGRLSEGAIAGGSRRSHPITACFFGADSPEVSQCMLLTKGDVQNVTESQIDTNDGNVDEEKPTESLEAQYKDLKFQINMAAQELIEAVKDDPILSPRVNESVTRAVAEEFQKLVDDTSELAQNCTQSNEVVKIMSKELKIRRSAEHKVIRSPSARKIGAVRRRSREVPKSLSHKSLSSPRRSRSRLTRSHSAIVGGKVVKVTPLLVARNMDRTSVRSNLRRGKPNTVRTGLPEPSPLKRRSRGRYSMEANFERKQLNFSNMSNNSIINTTIQDEIQPDILENSSSDIEQRGSVLKIVKAFENDSVLSNSCDYTPSKRLSNGYHSMDLRNSPKFKSVPENLEEIGSTDLKSRRESIVWQSAENFMKSFQPIEIDKKPRDSIKRLRAENAGKVHESVKIFDHKEDPFSRRIETYQSLPVRSRGKSVGSQLPKSSITKEGITPPEIRLIDTKCQKSNVLATPRSRANIDQLLARSCEKRNETPIKVRLTPGESAFQQENIEVLLSKNLRLDEITTNEDAILTTPRFKPFLTPLKDKTPRIGRSKTQRRASPLKPLLIGEVRRRSPRLQSSPNLAINYNLTPKPKSDFNF</sequence>
<feature type="region of interest" description="Disordered" evidence="1">
    <location>
        <begin position="800"/>
        <end position="844"/>
    </location>
</feature>
<feature type="region of interest" description="Disordered" evidence="1">
    <location>
        <begin position="418"/>
        <end position="461"/>
    </location>
</feature>
<reference evidence="3" key="1">
    <citation type="submission" date="2023-07" db="EMBL/GenBank/DDBJ databases">
        <title>Chromosome-level genome assembly of Artemia franciscana.</title>
        <authorList>
            <person name="Jo E."/>
        </authorList>
    </citation>
    <scope>NUCLEOTIDE SEQUENCE</scope>
    <source>
        <tissue evidence="3">Whole body</tissue>
    </source>
</reference>
<dbReference type="GO" id="GO:0005096">
    <property type="term" value="F:GTPase activator activity"/>
    <property type="evidence" value="ECO:0007669"/>
    <property type="project" value="TreeGrafter"/>
</dbReference>
<dbReference type="PANTHER" id="PTHR15670">
    <property type="entry name" value="RHO GTPASE ACTIVATING PROTEIN 11A"/>
    <property type="match status" value="1"/>
</dbReference>
<keyword evidence="4" id="KW-1185">Reference proteome</keyword>
<evidence type="ECO:0000259" key="2">
    <source>
        <dbReference type="PROSITE" id="PS50238"/>
    </source>
</evidence>
<dbReference type="Proteomes" id="UP001187531">
    <property type="component" value="Unassembled WGS sequence"/>
</dbReference>
<feature type="compositionally biased region" description="Basic and acidic residues" evidence="1">
    <location>
        <begin position="83"/>
        <end position="93"/>
    </location>
</feature>
<dbReference type="SUPFAM" id="SSF48350">
    <property type="entry name" value="GTPase activation domain, GAP"/>
    <property type="match status" value="1"/>
</dbReference>
<feature type="domain" description="Rho-GAP" evidence="2">
    <location>
        <begin position="1"/>
        <end position="66"/>
    </location>
</feature>
<feature type="compositionally biased region" description="Low complexity" evidence="1">
    <location>
        <begin position="440"/>
        <end position="450"/>
    </location>
</feature>
<evidence type="ECO:0000313" key="4">
    <source>
        <dbReference type="Proteomes" id="UP001187531"/>
    </source>
</evidence>
<organism evidence="3 4">
    <name type="scientific">Artemia franciscana</name>
    <name type="common">Brine shrimp</name>
    <name type="synonym">Artemia sanfranciscana</name>
    <dbReference type="NCBI Taxonomy" id="6661"/>
    <lineage>
        <taxon>Eukaryota</taxon>
        <taxon>Metazoa</taxon>
        <taxon>Ecdysozoa</taxon>
        <taxon>Arthropoda</taxon>
        <taxon>Crustacea</taxon>
        <taxon>Branchiopoda</taxon>
        <taxon>Anostraca</taxon>
        <taxon>Artemiidae</taxon>
        <taxon>Artemia</taxon>
    </lineage>
</organism>
<feature type="non-terminal residue" evidence="3">
    <location>
        <position position="1"/>
    </location>
</feature>